<feature type="domain" description="MotA/TolQ/ExbB proton channel" evidence="11">
    <location>
        <begin position="96"/>
        <end position="199"/>
    </location>
</feature>
<evidence type="ECO:0000256" key="6">
    <source>
        <dbReference type="ARBA" id="ARBA00022989"/>
    </source>
</evidence>
<feature type="transmembrane region" description="Helical" evidence="10">
    <location>
        <begin position="121"/>
        <end position="144"/>
    </location>
</feature>
<evidence type="ECO:0000259" key="11">
    <source>
        <dbReference type="Pfam" id="PF01618"/>
    </source>
</evidence>
<dbReference type="PANTHER" id="PTHR30625:SF15">
    <property type="entry name" value="BIOPOLYMER TRANSPORT PROTEIN EXBB"/>
    <property type="match status" value="1"/>
</dbReference>
<name>A0A8F9XJC4_9BACT</name>
<keyword evidence="9" id="KW-0175">Coiled coil</keyword>
<reference evidence="12" key="1">
    <citation type="submission" date="2021-08" db="EMBL/GenBank/DDBJ databases">
        <title>Genome of a novel bacterium of the phylum Verrucomicrobia, Oleiharenicola sp. KSB-15.</title>
        <authorList>
            <person name="Chung J.-H."/>
            <person name="Ahn J.-H."/>
            <person name="Yoon Y."/>
            <person name="Kim D.-Y."/>
            <person name="An S.-H."/>
            <person name="Park I."/>
            <person name="Yeon J."/>
        </authorList>
    </citation>
    <scope>NUCLEOTIDE SEQUENCE</scope>
    <source>
        <strain evidence="12">KSB-15</strain>
    </source>
</reference>
<accession>A0A8F9XJC4</accession>
<dbReference type="InterPro" id="IPR002898">
    <property type="entry name" value="MotA_ExbB_proton_chnl"/>
</dbReference>
<comment type="similarity">
    <text evidence="8">Belongs to the exbB/tolQ family.</text>
</comment>
<keyword evidence="4 10" id="KW-0812">Transmembrane</keyword>
<dbReference type="KEGG" id="ole:K0B96_14630"/>
<feature type="transmembrane region" description="Helical" evidence="10">
    <location>
        <begin position="164"/>
        <end position="184"/>
    </location>
</feature>
<dbReference type="GO" id="GO:0017038">
    <property type="term" value="P:protein import"/>
    <property type="evidence" value="ECO:0007669"/>
    <property type="project" value="TreeGrafter"/>
</dbReference>
<evidence type="ECO:0000256" key="7">
    <source>
        <dbReference type="ARBA" id="ARBA00023136"/>
    </source>
</evidence>
<evidence type="ECO:0000313" key="13">
    <source>
        <dbReference type="Proteomes" id="UP000825051"/>
    </source>
</evidence>
<evidence type="ECO:0000256" key="1">
    <source>
        <dbReference type="ARBA" id="ARBA00004651"/>
    </source>
</evidence>
<evidence type="ECO:0000313" key="12">
    <source>
        <dbReference type="EMBL" id="QYM78518.1"/>
    </source>
</evidence>
<dbReference type="Proteomes" id="UP000825051">
    <property type="component" value="Chromosome"/>
</dbReference>
<evidence type="ECO:0000256" key="10">
    <source>
        <dbReference type="SAM" id="Phobius"/>
    </source>
</evidence>
<evidence type="ECO:0000256" key="8">
    <source>
        <dbReference type="RuleBase" id="RU004057"/>
    </source>
</evidence>
<evidence type="ECO:0000256" key="3">
    <source>
        <dbReference type="ARBA" id="ARBA00022475"/>
    </source>
</evidence>
<keyword evidence="3" id="KW-1003">Cell membrane</keyword>
<evidence type="ECO:0000256" key="5">
    <source>
        <dbReference type="ARBA" id="ARBA00022927"/>
    </source>
</evidence>
<feature type="coiled-coil region" evidence="9">
    <location>
        <begin position="186"/>
        <end position="213"/>
    </location>
</feature>
<organism evidence="12 13">
    <name type="scientific">Horticoccus luteus</name>
    <dbReference type="NCBI Taxonomy" id="2862869"/>
    <lineage>
        <taxon>Bacteria</taxon>
        <taxon>Pseudomonadati</taxon>
        <taxon>Verrucomicrobiota</taxon>
        <taxon>Opitutia</taxon>
        <taxon>Opitutales</taxon>
        <taxon>Opitutaceae</taxon>
        <taxon>Horticoccus</taxon>
    </lineage>
</organism>
<keyword evidence="5 8" id="KW-0653">Protein transport</keyword>
<proteinExistence type="inferred from homology"/>
<evidence type="ECO:0000256" key="2">
    <source>
        <dbReference type="ARBA" id="ARBA00022448"/>
    </source>
</evidence>
<dbReference type="Pfam" id="PF01618">
    <property type="entry name" value="MotA_ExbB"/>
    <property type="match status" value="1"/>
</dbReference>
<comment type="subcellular location">
    <subcellularLocation>
        <location evidence="1">Cell membrane</location>
        <topology evidence="1">Multi-pass membrane protein</topology>
    </subcellularLocation>
    <subcellularLocation>
        <location evidence="8">Membrane</location>
        <topology evidence="8">Multi-pass membrane protein</topology>
    </subcellularLocation>
</comment>
<keyword evidence="6 10" id="KW-1133">Transmembrane helix</keyword>
<dbReference type="EMBL" id="CP080507">
    <property type="protein sequence ID" value="QYM78518.1"/>
    <property type="molecule type" value="Genomic_DNA"/>
</dbReference>
<dbReference type="InterPro" id="IPR050790">
    <property type="entry name" value="ExbB/TolQ_transport"/>
</dbReference>
<evidence type="ECO:0000256" key="9">
    <source>
        <dbReference type="SAM" id="Coils"/>
    </source>
</evidence>
<keyword evidence="7 10" id="KW-0472">Membrane</keyword>
<evidence type="ECO:0000256" key="4">
    <source>
        <dbReference type="ARBA" id="ARBA00022692"/>
    </source>
</evidence>
<dbReference type="PANTHER" id="PTHR30625">
    <property type="entry name" value="PROTEIN TOLQ"/>
    <property type="match status" value="1"/>
</dbReference>
<keyword evidence="13" id="KW-1185">Reference proteome</keyword>
<keyword evidence="2 8" id="KW-0813">Transport</keyword>
<dbReference type="GO" id="GO:0005886">
    <property type="term" value="C:plasma membrane"/>
    <property type="evidence" value="ECO:0007669"/>
    <property type="project" value="UniProtKB-SubCell"/>
</dbReference>
<protein>
    <submittedName>
        <fullName evidence="12">MotA/TolQ/ExbB proton channel family protein</fullName>
    </submittedName>
</protein>
<sequence>MTTLSLPIGFLLGDQTPMELFHNGGPIMWPILLVSFVMITVVIERILFMIRENASREPEVVQKMLEHVENRDVEGALAIGRKSKDFIARILVYSLSHREHSLSNAFIRASSQELNRYSQGLATLDTVITAAPLLGLLGTVTGMMRTFGSMTGDLSSAAGQITGGVAEALIATACGLTIAILALFPYNIMNSQIENAKHNIADASNALEILLKKSETEVR</sequence>
<feature type="transmembrane region" description="Helical" evidence="10">
    <location>
        <begin position="27"/>
        <end position="48"/>
    </location>
</feature>
<dbReference type="RefSeq" id="WP_220161622.1">
    <property type="nucleotide sequence ID" value="NZ_CP080507.1"/>
</dbReference>
<gene>
    <name evidence="12" type="ORF">K0B96_14630</name>
</gene>
<dbReference type="AlphaFoldDB" id="A0A8F9XJC4"/>